<dbReference type="Gene3D" id="3.40.50.1460">
    <property type="match status" value="1"/>
</dbReference>
<dbReference type="PANTHER" id="PTHR47197">
    <property type="entry name" value="PROTEIN NIRF"/>
    <property type="match status" value="1"/>
</dbReference>
<dbReference type="SUPFAM" id="SSF63446">
    <property type="entry name" value="Type I dockerin domain"/>
    <property type="match status" value="1"/>
</dbReference>
<dbReference type="GO" id="GO:0008233">
    <property type="term" value="F:peptidase activity"/>
    <property type="evidence" value="ECO:0007669"/>
    <property type="project" value="InterPro"/>
</dbReference>
<keyword evidence="1" id="KW-0732">Signal</keyword>
<dbReference type="GO" id="GO:0000272">
    <property type="term" value="P:polysaccharide catabolic process"/>
    <property type="evidence" value="ECO:0007669"/>
    <property type="project" value="InterPro"/>
</dbReference>
<sequence>MFHKVKMSVLSTLLILSIFCNLTLADLKIDDVSPKHASIKQQVDIELTGSGFSEDTRVSLTLDTGNKTSISNSIPAARPAYALKIANNKAYISCFYEGLKIVDIERLQVVGKILTSNYPRNVDVKDDIAYIVDGDGLQIFNISNSYEYTLIGTVRTPGYASDIQVFNDIAYVADGTEGIQIIDLSNPGDYTINASIDTSGTAGNILIWENYLFAADGSAGVQIIDISDTFHPKLIKTVKTNGTANGLAFYKNYLYVANGYRGLLVIQLNEIENARIVDSVDTPGDALSICIYDDKAYIADEYSGVFIFDIKNLFSCEEIGFVKTNSRAMDIAIAHGKAYVADSSSGLQIIDLDNMTEYQPVASFYEDKLTINDIIIKDNYAYIAGGHKGFYIFDISNPIDLKKVGHVDLHGFVNDIAIEGHLVYISIIEGDNNEADLVIADISDPTAITLIWSLEWDEDNDLNDYSMTDIVEIEVKSNFLYINFESDGLVIVDVSKPTIPELIKNIIDYEIYDFAVTDEYLYTIGYEFLIVDISKPYSPEIIVENDEIDGELIAAQGNKVCIVSDVGEIYMVYTADPSDPMIYETELDSDIDIELDFDTQSDIFMSGNTVYIADEHGVQIVDVTSLYRPRLISTIDHKSHISTIVVKNDLAFVGTEDNHFLLLPIPLELRPTFDNDESRLVFSLSANDVSVPGLYNISVYDWEDRFEKTGAIRFEDDLRYMKAIIVAGGGPDFQNSDFHWTGIKKAVNGAYKTLLSQGFEKEDIFFMTAGDIYEYDYIDSTATTANLAYAITEWAAEPPAINDLFLYILDHGGDGVFVMNEDEILYANDLNNWLDILQRQVNTRVTVIYDACNSGSFIPLLISDTDTNKRIVITSSQADKSAYIMQEGISFSYFFWNYIANGYPVNHAFSISREVMQDYHQQKPLIDINADGISDDSDILKMERIYIGRNMGRLGETIIGRLNHEQLLYGQRVVQFEISDIIHSNPIEKVFGIVTPPDFTNQSDYSDLPLLSFTRNTTTGLYESQSNCFNKRGKYLINVYVQDTQNVLSLPKTSIVEQYGYAADINGDLNINLTDAICGMQILSGIHYIADDYLKYADSNGNQIIGLEEILYILKEIGNNE</sequence>
<reference evidence="3" key="1">
    <citation type="submission" date="2012-11" db="EMBL/GenBank/DDBJ databases">
        <authorList>
            <person name="Lucero-Rivera Y.E."/>
            <person name="Tovar-Ramirez D."/>
        </authorList>
    </citation>
    <scope>NUCLEOTIDE SEQUENCE [LARGE SCALE GENOMIC DNA]</scope>
    <source>
        <strain evidence="3">Araruama</strain>
    </source>
</reference>
<dbReference type="InterPro" id="IPR018247">
    <property type="entry name" value="EF_Hand_1_Ca_BS"/>
</dbReference>
<feature type="chain" id="PRO_5010690095" evidence="1">
    <location>
        <begin position="26"/>
        <end position="1121"/>
    </location>
</feature>
<dbReference type="AlphaFoldDB" id="A0A1V1PAC9"/>
<dbReference type="GO" id="GO:0006508">
    <property type="term" value="P:proteolysis"/>
    <property type="evidence" value="ECO:0007669"/>
    <property type="project" value="InterPro"/>
</dbReference>
<dbReference type="InterPro" id="IPR051200">
    <property type="entry name" value="Host-pathogen_enzymatic-act"/>
</dbReference>
<dbReference type="EMBL" id="ATBP01000243">
    <property type="protein sequence ID" value="ETR71645.1"/>
    <property type="molecule type" value="Genomic_DNA"/>
</dbReference>
<dbReference type="PROSITE" id="PS00018">
    <property type="entry name" value="EF_HAND_1"/>
    <property type="match status" value="1"/>
</dbReference>
<dbReference type="Pfam" id="PF01650">
    <property type="entry name" value="Peptidase_C13"/>
    <property type="match status" value="1"/>
</dbReference>
<accession>A0A1V1PAC9</accession>
<name>A0A1V1PAC9_9BACT</name>
<dbReference type="SUPFAM" id="SSF50998">
    <property type="entry name" value="Quinoprotein alcohol dehydrogenase-like"/>
    <property type="match status" value="1"/>
</dbReference>
<dbReference type="InterPro" id="IPR036439">
    <property type="entry name" value="Dockerin_dom_sf"/>
</dbReference>
<evidence type="ECO:0000313" key="2">
    <source>
        <dbReference type="EMBL" id="ETR71645.1"/>
    </source>
</evidence>
<proteinExistence type="predicted"/>
<dbReference type="SUPFAM" id="SSF51004">
    <property type="entry name" value="C-terminal (heme d1) domain of cytochrome cd1-nitrite reductase"/>
    <property type="match status" value="1"/>
</dbReference>
<dbReference type="Gene3D" id="2.130.10.10">
    <property type="entry name" value="YVTN repeat-like/Quinoprotein amine dehydrogenase"/>
    <property type="match status" value="1"/>
</dbReference>
<dbReference type="InterPro" id="IPR013211">
    <property type="entry name" value="LVIVD"/>
</dbReference>
<dbReference type="InterPro" id="IPR011048">
    <property type="entry name" value="Haem_d1_sf"/>
</dbReference>
<dbReference type="PANTHER" id="PTHR47197:SF3">
    <property type="entry name" value="DIHYDRO-HEME D1 DEHYDROGENASE"/>
    <property type="match status" value="1"/>
</dbReference>
<feature type="signal peptide" evidence="1">
    <location>
        <begin position="1"/>
        <end position="25"/>
    </location>
</feature>
<evidence type="ECO:0000313" key="3">
    <source>
        <dbReference type="Proteomes" id="UP000189670"/>
    </source>
</evidence>
<organism evidence="2 3">
    <name type="scientific">Candidatus Magnetoglobus multicellularis str. Araruama</name>
    <dbReference type="NCBI Taxonomy" id="890399"/>
    <lineage>
        <taxon>Bacteria</taxon>
        <taxon>Pseudomonadati</taxon>
        <taxon>Thermodesulfobacteriota</taxon>
        <taxon>Desulfobacteria</taxon>
        <taxon>Desulfobacterales</taxon>
        <taxon>Desulfobacteraceae</taxon>
        <taxon>Candidatus Magnetoglobus</taxon>
    </lineage>
</organism>
<evidence type="ECO:0000256" key="1">
    <source>
        <dbReference type="SAM" id="SignalP"/>
    </source>
</evidence>
<dbReference type="InterPro" id="IPR011047">
    <property type="entry name" value="Quinoprotein_ADH-like_sf"/>
</dbReference>
<dbReference type="InterPro" id="IPR001096">
    <property type="entry name" value="Peptidase_C13"/>
</dbReference>
<dbReference type="Proteomes" id="UP000189670">
    <property type="component" value="Unassembled WGS sequence"/>
</dbReference>
<gene>
    <name evidence="2" type="ORF">OMM_02338</name>
</gene>
<protein>
    <submittedName>
        <fullName evidence="2">Uncharacterized protein</fullName>
    </submittedName>
</protein>
<dbReference type="Pfam" id="PF08309">
    <property type="entry name" value="LVIVD"/>
    <property type="match status" value="11"/>
</dbReference>
<dbReference type="InterPro" id="IPR015943">
    <property type="entry name" value="WD40/YVTN_repeat-like_dom_sf"/>
</dbReference>
<comment type="caution">
    <text evidence="2">The sequence shown here is derived from an EMBL/GenBank/DDBJ whole genome shotgun (WGS) entry which is preliminary data.</text>
</comment>